<gene>
    <name evidence="11" type="ORF">AH67_03175</name>
</gene>
<evidence type="ECO:0000256" key="8">
    <source>
        <dbReference type="ARBA" id="ARBA00022967"/>
    </source>
</evidence>
<protein>
    <submittedName>
        <fullName evidence="11">Diguanylate cyclase</fullName>
    </submittedName>
</protein>
<keyword evidence="4" id="KW-1003">Cell membrane</keyword>
<evidence type="ECO:0000256" key="9">
    <source>
        <dbReference type="ARBA" id="ARBA00023136"/>
    </source>
</evidence>
<dbReference type="SMART" id="SM00382">
    <property type="entry name" value="AAA"/>
    <property type="match status" value="1"/>
</dbReference>
<dbReference type="GO" id="GO:0016887">
    <property type="term" value="F:ATP hydrolysis activity"/>
    <property type="evidence" value="ECO:0007669"/>
    <property type="project" value="InterPro"/>
</dbReference>
<evidence type="ECO:0000313" key="12">
    <source>
        <dbReference type="Proteomes" id="UP000030636"/>
    </source>
</evidence>
<keyword evidence="3" id="KW-0813">Transport</keyword>
<dbReference type="SUPFAM" id="SSF52540">
    <property type="entry name" value="P-loop containing nucleoside triphosphate hydrolases"/>
    <property type="match status" value="1"/>
</dbReference>
<comment type="subcellular location">
    <subcellularLocation>
        <location evidence="1">Cell membrane</location>
        <topology evidence="1">Peripheral membrane protein</topology>
    </subcellularLocation>
</comment>
<dbReference type="CDD" id="cd03257">
    <property type="entry name" value="ABC_NikE_OppD_transporters"/>
    <property type="match status" value="1"/>
</dbReference>
<keyword evidence="9" id="KW-0472">Membrane</keyword>
<evidence type="ECO:0000256" key="4">
    <source>
        <dbReference type="ARBA" id="ARBA00022475"/>
    </source>
</evidence>
<keyword evidence="8" id="KW-1278">Translocase</keyword>
<evidence type="ECO:0000259" key="10">
    <source>
        <dbReference type="PROSITE" id="PS50893"/>
    </source>
</evidence>
<dbReference type="InterPro" id="IPR050388">
    <property type="entry name" value="ABC_Ni/Peptide_Import"/>
</dbReference>
<dbReference type="AlphaFoldDB" id="A0A0A7IB57"/>
<dbReference type="OrthoDB" id="8481147at2"/>
<evidence type="ECO:0000256" key="1">
    <source>
        <dbReference type="ARBA" id="ARBA00004202"/>
    </source>
</evidence>
<keyword evidence="7" id="KW-0067">ATP-binding</keyword>
<dbReference type="GO" id="GO:0005886">
    <property type="term" value="C:plasma membrane"/>
    <property type="evidence" value="ECO:0007669"/>
    <property type="project" value="UniProtKB-SubCell"/>
</dbReference>
<keyword evidence="6" id="KW-0547">Nucleotide-binding</keyword>
<evidence type="ECO:0000256" key="3">
    <source>
        <dbReference type="ARBA" id="ARBA00022448"/>
    </source>
</evidence>
<dbReference type="PROSITE" id="PS00211">
    <property type="entry name" value="ABC_TRANSPORTER_1"/>
    <property type="match status" value="1"/>
</dbReference>
<comment type="similarity">
    <text evidence="2">Belongs to the ABC transporter superfamily.</text>
</comment>
<dbReference type="InterPro" id="IPR003439">
    <property type="entry name" value="ABC_transporter-like_ATP-bd"/>
</dbReference>
<evidence type="ECO:0000313" key="11">
    <source>
        <dbReference type="EMBL" id="AIZ16049.1"/>
    </source>
</evidence>
<evidence type="ECO:0000256" key="7">
    <source>
        <dbReference type="ARBA" id="ARBA00022840"/>
    </source>
</evidence>
<dbReference type="InterPro" id="IPR017871">
    <property type="entry name" value="ABC_transporter-like_CS"/>
</dbReference>
<feature type="domain" description="ABC transporter" evidence="10">
    <location>
        <begin position="3"/>
        <end position="246"/>
    </location>
</feature>
<evidence type="ECO:0000256" key="2">
    <source>
        <dbReference type="ARBA" id="ARBA00005417"/>
    </source>
</evidence>
<sequence>MGVSVNHLTIRIGGAPIVSDVHIDVRDGQRVGLIGSSGSGKSMIARAMMGLLPVEATVSGSIDVNGEQIVGMQDRDLAALRGAAIGMVFQNPGASLNPLLTVGRQIALPLELHYDLTAEDRQARVLAMMRKVGLDESLVGRHPHELSGGQQQRVGIATALITSPRLIIADEPTTALDSMTQRQIVELLVSLVDEAGAAMLFITHDFSVLAHATQYCYVLDHGTIVEQGRTRRVLAEPSTPQGARLVMAARELTLHGAEGEGGGTRRERAQ</sequence>
<dbReference type="InterPro" id="IPR027417">
    <property type="entry name" value="P-loop_NTPase"/>
</dbReference>
<proteinExistence type="inferred from homology"/>
<reference evidence="11 12" key="1">
    <citation type="journal article" date="2015" name="Genome Announc.">
        <title>Bifidobacterium pseudolongum Strain PV8-2, Isolated from a Stool Sample of an Anemic Kenyan Infant.</title>
        <authorList>
            <person name="Vazquez-Gutierrez P."/>
            <person name="Lacroix C."/>
            <person name="Chassard C."/>
            <person name="Klumpp J."/>
            <person name="Stevens M.J."/>
            <person name="Jans C."/>
        </authorList>
    </citation>
    <scope>NUCLEOTIDE SEQUENCE [LARGE SCALE GENOMIC DNA]</scope>
    <source>
        <strain evidence="11 12">PV8-2</strain>
    </source>
</reference>
<dbReference type="Proteomes" id="UP000030636">
    <property type="component" value="Chromosome"/>
</dbReference>
<dbReference type="Pfam" id="PF00005">
    <property type="entry name" value="ABC_tran"/>
    <property type="match status" value="1"/>
</dbReference>
<dbReference type="PROSITE" id="PS50893">
    <property type="entry name" value="ABC_TRANSPORTER_2"/>
    <property type="match status" value="1"/>
</dbReference>
<dbReference type="KEGG" id="bpsp:AH67_03175"/>
<dbReference type="RefSeq" id="WP_026648025.1">
    <property type="nucleotide sequence ID" value="NZ_CP007457.1"/>
</dbReference>
<dbReference type="Gene3D" id="3.40.50.300">
    <property type="entry name" value="P-loop containing nucleotide triphosphate hydrolases"/>
    <property type="match status" value="1"/>
</dbReference>
<accession>A0A0A7IB57</accession>
<evidence type="ECO:0000256" key="6">
    <source>
        <dbReference type="ARBA" id="ARBA00022741"/>
    </source>
</evidence>
<dbReference type="PANTHER" id="PTHR43297:SF14">
    <property type="entry name" value="ATPASE AAA-TYPE CORE DOMAIN-CONTAINING PROTEIN"/>
    <property type="match status" value="1"/>
</dbReference>
<keyword evidence="12" id="KW-1185">Reference proteome</keyword>
<dbReference type="STRING" id="1447715.AH67_03175"/>
<dbReference type="PANTHER" id="PTHR43297">
    <property type="entry name" value="OLIGOPEPTIDE TRANSPORT ATP-BINDING PROTEIN APPD"/>
    <property type="match status" value="1"/>
</dbReference>
<dbReference type="HOGENOM" id="CLU_000604_1_23_11"/>
<dbReference type="GO" id="GO:0005524">
    <property type="term" value="F:ATP binding"/>
    <property type="evidence" value="ECO:0007669"/>
    <property type="project" value="UniProtKB-KW"/>
</dbReference>
<evidence type="ECO:0000256" key="5">
    <source>
        <dbReference type="ARBA" id="ARBA00022519"/>
    </source>
</evidence>
<dbReference type="InterPro" id="IPR003593">
    <property type="entry name" value="AAA+_ATPase"/>
</dbReference>
<dbReference type="EMBL" id="CP007457">
    <property type="protein sequence ID" value="AIZ16049.1"/>
    <property type="molecule type" value="Genomic_DNA"/>
</dbReference>
<keyword evidence="5" id="KW-0997">Cell inner membrane</keyword>
<name>A0A0A7IB57_9BIFI</name>
<organism evidence="11 12">
    <name type="scientific">Bifidobacterium pseudolongum PV8-2</name>
    <dbReference type="NCBI Taxonomy" id="1447715"/>
    <lineage>
        <taxon>Bacteria</taxon>
        <taxon>Bacillati</taxon>
        <taxon>Actinomycetota</taxon>
        <taxon>Actinomycetes</taxon>
        <taxon>Bifidobacteriales</taxon>
        <taxon>Bifidobacteriaceae</taxon>
        <taxon>Bifidobacterium</taxon>
    </lineage>
</organism>